<dbReference type="OrthoDB" id="3941579at2759"/>
<sequence>MHPSRGLLSAGMLACAGTALAQLTFETDATLHDYPSLKDGSAKYNPPWCEMGYDSLDLNSVTSYCSIDKTTCGACLNVCGSKGCKYLLAMDRCTRTDGQLDMSVGAGQEIGGATTGHLKVKVTQVDASYCQHIWNGQMFFSWQVPSGSLATLQSMIVNGATTASYLDPATRVPIITSHQSSPTLATTTSSTEAAPTTKDSALEETEAASMYSTPTSSQVTSEDLAPVETASLSAETSASYSVLSESAAISTDASSDTATDVVADSNDSGEPTTTENEASAPTTDGSLAGESEDYTTLTTTVPGSTIYYTITGCPPGATNCPKSLQSIGTSTLTNTVETTVVVSTYATLYPSGSTETGDSDDSLDTPDAKASSGLSAGDITERHEIVAPAKRSNAPGYTASKSLKAIMALIGLSAIVIMAL</sequence>
<evidence type="ECO:0000256" key="1">
    <source>
        <dbReference type="SAM" id="MobiDB-lite"/>
    </source>
</evidence>
<evidence type="ECO:0000313" key="4">
    <source>
        <dbReference type="Proteomes" id="UP000183809"/>
    </source>
</evidence>
<protein>
    <submittedName>
        <fullName evidence="3">Concanavalin a-like lectin glucanase</fullName>
    </submittedName>
</protein>
<gene>
    <name evidence="3" type="ORF">BKCO1_3400056</name>
</gene>
<name>A0A1J9RZV8_9PEZI</name>
<organism evidence="3 4">
    <name type="scientific">Diplodia corticola</name>
    <dbReference type="NCBI Taxonomy" id="236234"/>
    <lineage>
        <taxon>Eukaryota</taxon>
        <taxon>Fungi</taxon>
        <taxon>Dikarya</taxon>
        <taxon>Ascomycota</taxon>
        <taxon>Pezizomycotina</taxon>
        <taxon>Dothideomycetes</taxon>
        <taxon>Dothideomycetes incertae sedis</taxon>
        <taxon>Botryosphaeriales</taxon>
        <taxon>Botryosphaeriaceae</taxon>
        <taxon>Diplodia</taxon>
    </lineage>
</organism>
<dbReference type="AlphaFoldDB" id="A0A1J9RZV8"/>
<evidence type="ECO:0000256" key="2">
    <source>
        <dbReference type="SAM" id="SignalP"/>
    </source>
</evidence>
<feature type="region of interest" description="Disordered" evidence="1">
    <location>
        <begin position="247"/>
        <end position="292"/>
    </location>
</feature>
<dbReference type="GO" id="GO:0030246">
    <property type="term" value="F:carbohydrate binding"/>
    <property type="evidence" value="ECO:0007669"/>
    <property type="project" value="UniProtKB-KW"/>
</dbReference>
<dbReference type="EMBL" id="MNUE01000034">
    <property type="protein sequence ID" value="OJD32981.1"/>
    <property type="molecule type" value="Genomic_DNA"/>
</dbReference>
<dbReference type="SUPFAM" id="SSF50685">
    <property type="entry name" value="Barwin-like endoglucanases"/>
    <property type="match status" value="1"/>
</dbReference>
<feature type="region of interest" description="Disordered" evidence="1">
    <location>
        <begin position="349"/>
        <end position="377"/>
    </location>
</feature>
<evidence type="ECO:0000313" key="3">
    <source>
        <dbReference type="EMBL" id="OJD32981.1"/>
    </source>
</evidence>
<feature type="chain" id="PRO_5012001142" evidence="2">
    <location>
        <begin position="22"/>
        <end position="420"/>
    </location>
</feature>
<reference evidence="3 4" key="1">
    <citation type="submission" date="2016-10" db="EMBL/GenBank/DDBJ databases">
        <title>Proteomics and genomics reveal pathogen-plant mechanisms compatible with a hemibiotrophic lifestyle of Diplodia corticola.</title>
        <authorList>
            <person name="Fernandes I."/>
            <person name="De Jonge R."/>
            <person name="Van De Peer Y."/>
            <person name="Devreese B."/>
            <person name="Alves A."/>
            <person name="Esteves A.C."/>
        </authorList>
    </citation>
    <scope>NUCLEOTIDE SEQUENCE [LARGE SCALE GENOMIC DNA]</scope>
    <source>
        <strain evidence="3 4">CBS 112549</strain>
    </source>
</reference>
<feature type="compositionally biased region" description="Polar residues" evidence="1">
    <location>
        <begin position="266"/>
        <end position="285"/>
    </location>
</feature>
<dbReference type="GeneID" id="31014936"/>
<feature type="compositionally biased region" description="Low complexity" evidence="1">
    <location>
        <begin position="247"/>
        <end position="265"/>
    </location>
</feature>
<keyword evidence="2" id="KW-0732">Signal</keyword>
<feature type="compositionally biased region" description="Polar residues" evidence="1">
    <location>
        <begin position="210"/>
        <end position="221"/>
    </location>
</feature>
<feature type="signal peptide" evidence="2">
    <location>
        <begin position="1"/>
        <end position="21"/>
    </location>
</feature>
<proteinExistence type="predicted"/>
<dbReference type="InterPro" id="IPR036908">
    <property type="entry name" value="RlpA-like_sf"/>
</dbReference>
<feature type="region of interest" description="Disordered" evidence="1">
    <location>
        <begin position="177"/>
        <end position="230"/>
    </location>
</feature>
<comment type="caution">
    <text evidence="3">The sequence shown here is derived from an EMBL/GenBank/DDBJ whole genome shotgun (WGS) entry which is preliminary data.</text>
</comment>
<feature type="compositionally biased region" description="Low complexity" evidence="1">
    <location>
        <begin position="180"/>
        <end position="197"/>
    </location>
</feature>
<keyword evidence="4" id="KW-1185">Reference proteome</keyword>
<keyword evidence="3" id="KW-0430">Lectin</keyword>
<dbReference type="STRING" id="236234.A0A1J9RZV8"/>
<dbReference type="Proteomes" id="UP000183809">
    <property type="component" value="Unassembled WGS sequence"/>
</dbReference>
<accession>A0A1J9RZV8</accession>
<dbReference type="RefSeq" id="XP_020129241.1">
    <property type="nucleotide sequence ID" value="XM_020274675.1"/>
</dbReference>